<reference evidence="3 4" key="1">
    <citation type="submission" date="2016-01" db="EMBL/GenBank/DDBJ databases">
        <title>Annotation of Pseudomonas oryzihabitans USDA-ARS-USMARC-56511.</title>
        <authorList>
            <person name="Harhay G.P."/>
            <person name="Harhay D.M."/>
            <person name="Smith T.P.L."/>
            <person name="Bono J.L."/>
            <person name="Heaton M.P."/>
            <person name="Clawson M.L."/>
            <person name="Chitko-Mckown C.G."/>
            <person name="Capik S.F."/>
            <person name="DeDonder K.D."/>
            <person name="Apley M.D."/>
            <person name="Lubbers B.V."/>
            <person name="White B.J."/>
            <person name="Larson R.L."/>
        </authorList>
    </citation>
    <scope>NUCLEOTIDE SEQUENCE [LARGE SCALE GENOMIC DNA]</scope>
    <source>
        <strain evidence="3 4">USDA-ARS-USMARC-56511</strain>
    </source>
</reference>
<proteinExistence type="predicted"/>
<organism evidence="3 4">
    <name type="scientific">Pseudomonas oryzihabitans</name>
    <dbReference type="NCBI Taxonomy" id="47885"/>
    <lineage>
        <taxon>Bacteria</taxon>
        <taxon>Pseudomonadati</taxon>
        <taxon>Pseudomonadota</taxon>
        <taxon>Gammaproteobacteria</taxon>
        <taxon>Pseudomonadales</taxon>
        <taxon>Pseudomonadaceae</taxon>
        <taxon>Pseudomonas</taxon>
    </lineage>
</organism>
<protein>
    <recommendedName>
        <fullName evidence="5">Acid-shock protein</fullName>
    </recommendedName>
</protein>
<dbReference type="RefSeq" id="WP_059313114.1">
    <property type="nucleotide sequence ID" value="NZ_CP013987.1"/>
</dbReference>
<dbReference type="EMBL" id="CP013987">
    <property type="protein sequence ID" value="ALZ82808.1"/>
    <property type="molecule type" value="Genomic_DNA"/>
</dbReference>
<accession>A0A0U4VUZ1</accession>
<gene>
    <name evidence="3" type="ORF">APT59_00790</name>
</gene>
<evidence type="ECO:0000313" key="3">
    <source>
        <dbReference type="EMBL" id="ALZ82808.1"/>
    </source>
</evidence>
<sequence>MKSTTLGLTLAGLLATSAAFAQTAPTDPATPPAATTSSPAKTGKQATTHHKKVAHKKAHKASTSGS</sequence>
<dbReference type="AlphaFoldDB" id="A0A0U4VUZ1"/>
<feature type="signal peptide" evidence="2">
    <location>
        <begin position="1"/>
        <end position="21"/>
    </location>
</feature>
<feature type="compositionally biased region" description="Low complexity" evidence="1">
    <location>
        <begin position="23"/>
        <end position="46"/>
    </location>
</feature>
<evidence type="ECO:0000313" key="4">
    <source>
        <dbReference type="Proteomes" id="UP000064137"/>
    </source>
</evidence>
<keyword evidence="2" id="KW-0732">Signal</keyword>
<evidence type="ECO:0000256" key="2">
    <source>
        <dbReference type="SAM" id="SignalP"/>
    </source>
</evidence>
<feature type="compositionally biased region" description="Basic residues" evidence="1">
    <location>
        <begin position="47"/>
        <end position="60"/>
    </location>
</feature>
<name>A0A0U4VUZ1_9PSED</name>
<evidence type="ECO:0000256" key="1">
    <source>
        <dbReference type="SAM" id="MobiDB-lite"/>
    </source>
</evidence>
<feature type="region of interest" description="Disordered" evidence="1">
    <location>
        <begin position="23"/>
        <end position="66"/>
    </location>
</feature>
<dbReference type="KEGG" id="por:APT59_00790"/>
<feature type="chain" id="PRO_5006853217" description="Acid-shock protein" evidence="2">
    <location>
        <begin position="22"/>
        <end position="66"/>
    </location>
</feature>
<evidence type="ECO:0008006" key="5">
    <source>
        <dbReference type="Google" id="ProtNLM"/>
    </source>
</evidence>
<dbReference type="Proteomes" id="UP000064137">
    <property type="component" value="Chromosome"/>
</dbReference>